<name>A0ABS8VDW9_DATST</name>
<keyword evidence="2" id="KW-1185">Reference proteome</keyword>
<evidence type="ECO:0008006" key="3">
    <source>
        <dbReference type="Google" id="ProtNLM"/>
    </source>
</evidence>
<sequence>MQYNITLGTFEILTYACDGKGGNVHIVSAEGKKCTCGKWRNYHMPCSRTIKFCDIHGNEPKNYVIKFYSSR</sequence>
<dbReference type="Proteomes" id="UP000823775">
    <property type="component" value="Unassembled WGS sequence"/>
</dbReference>
<evidence type="ECO:0000313" key="2">
    <source>
        <dbReference type="Proteomes" id="UP000823775"/>
    </source>
</evidence>
<gene>
    <name evidence="1" type="ORF">HAX54_033715</name>
</gene>
<comment type="caution">
    <text evidence="1">The sequence shown here is derived from an EMBL/GenBank/DDBJ whole genome shotgun (WGS) entry which is preliminary data.</text>
</comment>
<organism evidence="1 2">
    <name type="scientific">Datura stramonium</name>
    <name type="common">Jimsonweed</name>
    <name type="synonym">Common thornapple</name>
    <dbReference type="NCBI Taxonomy" id="4076"/>
    <lineage>
        <taxon>Eukaryota</taxon>
        <taxon>Viridiplantae</taxon>
        <taxon>Streptophyta</taxon>
        <taxon>Embryophyta</taxon>
        <taxon>Tracheophyta</taxon>
        <taxon>Spermatophyta</taxon>
        <taxon>Magnoliopsida</taxon>
        <taxon>eudicotyledons</taxon>
        <taxon>Gunneridae</taxon>
        <taxon>Pentapetalae</taxon>
        <taxon>asterids</taxon>
        <taxon>lamiids</taxon>
        <taxon>Solanales</taxon>
        <taxon>Solanaceae</taxon>
        <taxon>Solanoideae</taxon>
        <taxon>Datureae</taxon>
        <taxon>Datura</taxon>
    </lineage>
</organism>
<proteinExistence type="predicted"/>
<dbReference type="EMBL" id="JACEIK010004324">
    <property type="protein sequence ID" value="MCD9645062.1"/>
    <property type="molecule type" value="Genomic_DNA"/>
</dbReference>
<reference evidence="1 2" key="1">
    <citation type="journal article" date="2021" name="BMC Genomics">
        <title>Datura genome reveals duplications of psychoactive alkaloid biosynthetic genes and high mutation rate following tissue culture.</title>
        <authorList>
            <person name="Rajewski A."/>
            <person name="Carter-House D."/>
            <person name="Stajich J."/>
            <person name="Litt A."/>
        </authorList>
    </citation>
    <scope>NUCLEOTIDE SEQUENCE [LARGE SCALE GENOMIC DNA]</scope>
    <source>
        <strain evidence="1">AR-01</strain>
    </source>
</reference>
<feature type="non-terminal residue" evidence="1">
    <location>
        <position position="71"/>
    </location>
</feature>
<evidence type="ECO:0000313" key="1">
    <source>
        <dbReference type="EMBL" id="MCD9645062.1"/>
    </source>
</evidence>
<protein>
    <recommendedName>
        <fullName evidence="3">SWIM-type domain-containing protein</fullName>
    </recommendedName>
</protein>
<accession>A0ABS8VDW9</accession>